<dbReference type="Proteomes" id="UP000326396">
    <property type="component" value="Linkage Group LG12"/>
</dbReference>
<dbReference type="OrthoDB" id="1903608at2759"/>
<keyword evidence="2" id="KW-1185">Reference proteome</keyword>
<comment type="caution">
    <text evidence="1">The sequence shown here is derived from an EMBL/GenBank/DDBJ whole genome shotgun (WGS) entry which is preliminary data.</text>
</comment>
<accession>A0A5N6PMP8</accession>
<dbReference type="InterPro" id="IPR036397">
    <property type="entry name" value="RNaseH_sf"/>
</dbReference>
<protein>
    <submittedName>
        <fullName evidence="1">Uncharacterized protein</fullName>
    </submittedName>
</protein>
<sequence>MHRSRRTESPEYVPFDKLDDALWAFRTAYKTPTGSTPFWMIYGKACHLPVEMEHRAYRALKMMNLDMATAKDLRFH</sequence>
<evidence type="ECO:0000313" key="2">
    <source>
        <dbReference type="Proteomes" id="UP000326396"/>
    </source>
</evidence>
<dbReference type="EMBL" id="SZYD01000004">
    <property type="protein sequence ID" value="KAD6454925.1"/>
    <property type="molecule type" value="Genomic_DNA"/>
</dbReference>
<gene>
    <name evidence="1" type="ORF">E3N88_09631</name>
</gene>
<name>A0A5N6PMP8_9ASTR</name>
<dbReference type="AlphaFoldDB" id="A0A5N6PMP8"/>
<evidence type="ECO:0000313" key="1">
    <source>
        <dbReference type="EMBL" id="KAD6454925.1"/>
    </source>
</evidence>
<organism evidence="1 2">
    <name type="scientific">Mikania micrantha</name>
    <name type="common">bitter vine</name>
    <dbReference type="NCBI Taxonomy" id="192012"/>
    <lineage>
        <taxon>Eukaryota</taxon>
        <taxon>Viridiplantae</taxon>
        <taxon>Streptophyta</taxon>
        <taxon>Embryophyta</taxon>
        <taxon>Tracheophyta</taxon>
        <taxon>Spermatophyta</taxon>
        <taxon>Magnoliopsida</taxon>
        <taxon>eudicotyledons</taxon>
        <taxon>Gunneridae</taxon>
        <taxon>Pentapetalae</taxon>
        <taxon>asterids</taxon>
        <taxon>campanulids</taxon>
        <taxon>Asterales</taxon>
        <taxon>Asteraceae</taxon>
        <taxon>Asteroideae</taxon>
        <taxon>Heliantheae alliance</taxon>
        <taxon>Eupatorieae</taxon>
        <taxon>Mikania</taxon>
    </lineage>
</organism>
<dbReference type="Gene3D" id="3.30.420.10">
    <property type="entry name" value="Ribonuclease H-like superfamily/Ribonuclease H"/>
    <property type="match status" value="1"/>
</dbReference>
<reference evidence="1 2" key="1">
    <citation type="submission" date="2019-05" db="EMBL/GenBank/DDBJ databases">
        <title>Mikania micrantha, genome provides insights into the molecular mechanism of rapid growth.</title>
        <authorList>
            <person name="Liu B."/>
        </authorList>
    </citation>
    <scope>NUCLEOTIDE SEQUENCE [LARGE SCALE GENOMIC DNA]</scope>
    <source>
        <strain evidence="1">NLD-2019</strain>
        <tissue evidence="1">Leaf</tissue>
    </source>
</reference>
<dbReference type="GO" id="GO:0003676">
    <property type="term" value="F:nucleic acid binding"/>
    <property type="evidence" value="ECO:0007669"/>
    <property type="project" value="InterPro"/>
</dbReference>
<proteinExistence type="predicted"/>